<proteinExistence type="predicted"/>
<dbReference type="OrthoDB" id="2679622at2"/>
<dbReference type="Pfam" id="PF10752">
    <property type="entry name" value="DUF2533"/>
    <property type="match status" value="1"/>
</dbReference>
<evidence type="ECO:0000313" key="2">
    <source>
        <dbReference type="Proteomes" id="UP000265816"/>
    </source>
</evidence>
<protein>
    <submittedName>
        <fullName evidence="1">DUF2533 family protein</fullName>
    </submittedName>
</protein>
<reference evidence="1 2" key="1">
    <citation type="submission" date="2018-08" db="EMBL/GenBank/DDBJ databases">
        <title>Bacillus jemisoniae sp. nov., Bacillus chryseoplanitiae sp. nov., Bacillus resnikiae sp. nov., and Bacillus frankliniae sp. nov., isolated from Viking spacecraft and associated surfaces.</title>
        <authorList>
            <person name="Seuylemezian A."/>
            <person name="Vaishampayan P."/>
        </authorList>
    </citation>
    <scope>NUCLEOTIDE SEQUENCE [LARGE SCALE GENOMIC DNA]</scope>
    <source>
        <strain evidence="1 2">JJ-247</strain>
    </source>
</reference>
<dbReference type="AlphaFoldDB" id="A0A398B899"/>
<comment type="caution">
    <text evidence="1">The sequence shown here is derived from an EMBL/GenBank/DDBJ whole genome shotgun (WGS) entry which is preliminary data.</text>
</comment>
<dbReference type="RefSeq" id="WP_119112574.1">
    <property type="nucleotide sequence ID" value="NZ_CBCSEO010000002.1"/>
</dbReference>
<name>A0A398B899_9BACI</name>
<dbReference type="Proteomes" id="UP000265816">
    <property type="component" value="Unassembled WGS sequence"/>
</dbReference>
<dbReference type="InterPro" id="IPR019688">
    <property type="entry name" value="DUF2533"/>
</dbReference>
<sequence>MDVHKALAQHANQQNLEYKRFLELDDKRESYIQEAVELCKQDLPFNTDKINVVTREINKISLRFIPEKKYVTNEMVKEYTEKLLANQ</sequence>
<dbReference type="EMBL" id="QWVT01000015">
    <property type="protein sequence ID" value="RID85721.1"/>
    <property type="molecule type" value="Genomic_DNA"/>
</dbReference>
<accession>A0A398B899</accession>
<keyword evidence="2" id="KW-1185">Reference proteome</keyword>
<organism evidence="1 2">
    <name type="scientific">Mesobacillus zeae</name>
    <dbReference type="NCBI Taxonomy" id="1917180"/>
    <lineage>
        <taxon>Bacteria</taxon>
        <taxon>Bacillati</taxon>
        <taxon>Bacillota</taxon>
        <taxon>Bacilli</taxon>
        <taxon>Bacillales</taxon>
        <taxon>Bacillaceae</taxon>
        <taxon>Mesobacillus</taxon>
    </lineage>
</organism>
<evidence type="ECO:0000313" key="1">
    <source>
        <dbReference type="EMBL" id="RID85721.1"/>
    </source>
</evidence>
<gene>
    <name evidence="1" type="ORF">D1970_09255</name>
</gene>